<dbReference type="GO" id="GO:0017136">
    <property type="term" value="F:histone deacetylase activity, NAD-dependent"/>
    <property type="evidence" value="ECO:0007669"/>
    <property type="project" value="TreeGrafter"/>
</dbReference>
<accession>A0A6I3XET6</accession>
<evidence type="ECO:0000256" key="2">
    <source>
        <dbReference type="ARBA" id="ARBA00022679"/>
    </source>
</evidence>
<dbReference type="Gene3D" id="3.40.50.1220">
    <property type="entry name" value="TPP-binding domain"/>
    <property type="match status" value="1"/>
</dbReference>
<keyword evidence="7" id="KW-1185">Reference proteome</keyword>
<keyword evidence="2" id="KW-0808">Transferase</keyword>
<comment type="caution">
    <text evidence="6">The sequence shown here is derived from an EMBL/GenBank/DDBJ whole genome shotgun (WGS) entry which is preliminary data.</text>
</comment>
<evidence type="ECO:0000256" key="1">
    <source>
        <dbReference type="ARBA" id="ARBA00012928"/>
    </source>
</evidence>
<dbReference type="OrthoDB" id="9800582at2"/>
<dbReference type="EC" id="2.3.1.286" evidence="1"/>
<protein>
    <recommendedName>
        <fullName evidence="1">protein acetyllysine N-acetyltransferase</fullName>
        <ecNumber evidence="1">2.3.1.286</ecNumber>
    </recommendedName>
</protein>
<dbReference type="InterPro" id="IPR029035">
    <property type="entry name" value="DHS-like_NAD/FAD-binding_dom"/>
</dbReference>
<keyword evidence="3" id="KW-0520">NAD</keyword>
<dbReference type="PANTHER" id="PTHR11085:SF4">
    <property type="entry name" value="NAD-DEPENDENT PROTEIN DEACYLASE"/>
    <property type="match status" value="1"/>
</dbReference>
<evidence type="ECO:0000313" key="7">
    <source>
        <dbReference type="Proteomes" id="UP000431684"/>
    </source>
</evidence>
<dbReference type="Gene3D" id="3.30.1600.10">
    <property type="entry name" value="SIR2/SIRT2 'Small Domain"/>
    <property type="match status" value="1"/>
</dbReference>
<evidence type="ECO:0000256" key="4">
    <source>
        <dbReference type="PROSITE-ProRule" id="PRU00236"/>
    </source>
</evidence>
<dbReference type="EMBL" id="WNWM01000002">
    <property type="protein sequence ID" value="MUI14949.1"/>
    <property type="molecule type" value="Genomic_DNA"/>
</dbReference>
<organism evidence="6 7">
    <name type="scientific">Pseudoduganella dura</name>
    <dbReference type="NCBI Taxonomy" id="321982"/>
    <lineage>
        <taxon>Bacteria</taxon>
        <taxon>Pseudomonadati</taxon>
        <taxon>Pseudomonadota</taxon>
        <taxon>Betaproteobacteria</taxon>
        <taxon>Burkholderiales</taxon>
        <taxon>Oxalobacteraceae</taxon>
        <taxon>Telluria group</taxon>
        <taxon>Pseudoduganella</taxon>
    </lineage>
</organism>
<dbReference type="Pfam" id="PF02146">
    <property type="entry name" value="SIR2"/>
    <property type="match status" value="1"/>
</dbReference>
<dbReference type="PROSITE" id="PS50305">
    <property type="entry name" value="SIRTUIN"/>
    <property type="match status" value="1"/>
</dbReference>
<dbReference type="InterPro" id="IPR050134">
    <property type="entry name" value="NAD-dep_sirtuin_deacylases"/>
</dbReference>
<dbReference type="InterPro" id="IPR003000">
    <property type="entry name" value="Sirtuin"/>
</dbReference>
<evidence type="ECO:0000313" key="6">
    <source>
        <dbReference type="EMBL" id="MUI14949.1"/>
    </source>
</evidence>
<dbReference type="SUPFAM" id="SSF52467">
    <property type="entry name" value="DHS-like NAD/FAD-binding domain"/>
    <property type="match status" value="1"/>
</dbReference>
<evidence type="ECO:0000256" key="3">
    <source>
        <dbReference type="ARBA" id="ARBA00023027"/>
    </source>
</evidence>
<dbReference type="InterPro" id="IPR026591">
    <property type="entry name" value="Sirtuin_cat_small_dom_sf"/>
</dbReference>
<name>A0A6I3XET6_9BURK</name>
<sequence length="305" mass="32945">MPFCVPPGTAIGGCQPMASAANGARIAGMTDTTTTALLDHAADLIRQADSLIVAAGAGIGVDSGLPDFRGNEGFWRAYPALGAARIAFTTAASPATFRENPKLAWGFYGHRLNLYRDTVPHNGFALLKSWGEQMPHGYHVFTSNVDGQFQKAGFDAGRVHECHGSIHHLQCLAPCSDAIWEAKEFTPEVDAEKCRLTNEPPRCPHCGGLARPNILMFGDWGWVEKRSARQAERLERWLDKVEHPVVVELGAGTAIPSVRLFSQEVIRHSGRLVRINPREPDVPTRNDVGLAAGALDGLAAIAARL</sequence>
<reference evidence="6 7" key="1">
    <citation type="submission" date="2019-11" db="EMBL/GenBank/DDBJ databases">
        <title>Draft Genome Sequences of Six Type Strains of the Genus Massilia.</title>
        <authorList>
            <person name="Miess H."/>
            <person name="Frediansyah A."/>
            <person name="Goeker M."/>
            <person name="Gross H."/>
        </authorList>
    </citation>
    <scope>NUCLEOTIDE SEQUENCE [LARGE SCALE GENOMIC DNA]</scope>
    <source>
        <strain evidence="6 7">DSM 17513</strain>
    </source>
</reference>
<gene>
    <name evidence="6" type="ORF">GJV26_21125</name>
</gene>
<dbReference type="GO" id="GO:0070403">
    <property type="term" value="F:NAD+ binding"/>
    <property type="evidence" value="ECO:0007669"/>
    <property type="project" value="InterPro"/>
</dbReference>
<dbReference type="AlphaFoldDB" id="A0A6I3XET6"/>
<dbReference type="Proteomes" id="UP000431684">
    <property type="component" value="Unassembled WGS sequence"/>
</dbReference>
<evidence type="ECO:0000259" key="5">
    <source>
        <dbReference type="PROSITE" id="PS50305"/>
    </source>
</evidence>
<proteinExistence type="predicted"/>
<dbReference type="PANTHER" id="PTHR11085">
    <property type="entry name" value="NAD-DEPENDENT PROTEIN DEACYLASE SIRTUIN-5, MITOCHONDRIAL-RELATED"/>
    <property type="match status" value="1"/>
</dbReference>
<comment type="caution">
    <text evidence="4">Lacks conserved residue(s) required for the propagation of feature annotation.</text>
</comment>
<dbReference type="InterPro" id="IPR026590">
    <property type="entry name" value="Ssirtuin_cat_dom"/>
</dbReference>
<feature type="domain" description="Deacetylase sirtuin-type" evidence="5">
    <location>
        <begin position="31"/>
        <end position="305"/>
    </location>
</feature>